<accession>A0AAV6MH60</accession>
<sequence length="76" mass="8605">MVYIAVLMIPPNFTVVKIQQISFTLCFCSHPSSISHHFLVIDLSRYLANDREQLGIRRAWIAPIGSSPVRFESSAK</sequence>
<dbReference type="AlphaFoldDB" id="A0AAV6MH60"/>
<dbReference type="EMBL" id="JAGKQH010000014">
    <property type="protein sequence ID" value="KAG6581118.1"/>
    <property type="molecule type" value="Genomic_DNA"/>
</dbReference>
<comment type="caution">
    <text evidence="1">The sequence shown here is derived from an EMBL/GenBank/DDBJ whole genome shotgun (WGS) entry which is preliminary data.</text>
</comment>
<proteinExistence type="predicted"/>
<protein>
    <submittedName>
        <fullName evidence="1">Uncharacterized protein</fullName>
    </submittedName>
</protein>
<feature type="non-terminal residue" evidence="1">
    <location>
        <position position="1"/>
    </location>
</feature>
<evidence type="ECO:0000313" key="2">
    <source>
        <dbReference type="Proteomes" id="UP000685013"/>
    </source>
</evidence>
<organism evidence="1 2">
    <name type="scientific">Cucurbita argyrosperma subsp. sororia</name>
    <dbReference type="NCBI Taxonomy" id="37648"/>
    <lineage>
        <taxon>Eukaryota</taxon>
        <taxon>Viridiplantae</taxon>
        <taxon>Streptophyta</taxon>
        <taxon>Embryophyta</taxon>
        <taxon>Tracheophyta</taxon>
        <taxon>Spermatophyta</taxon>
        <taxon>Magnoliopsida</taxon>
        <taxon>eudicotyledons</taxon>
        <taxon>Gunneridae</taxon>
        <taxon>Pentapetalae</taxon>
        <taxon>rosids</taxon>
        <taxon>fabids</taxon>
        <taxon>Cucurbitales</taxon>
        <taxon>Cucurbitaceae</taxon>
        <taxon>Cucurbiteae</taxon>
        <taxon>Cucurbita</taxon>
    </lineage>
</organism>
<evidence type="ECO:0000313" key="1">
    <source>
        <dbReference type="EMBL" id="KAG6581118.1"/>
    </source>
</evidence>
<dbReference type="Proteomes" id="UP000685013">
    <property type="component" value="Chromosome 14"/>
</dbReference>
<name>A0AAV6MH60_9ROSI</name>
<reference evidence="1 2" key="1">
    <citation type="journal article" date="2021" name="Hortic Res">
        <title>The domestication of Cucurbita argyrosperma as revealed by the genome of its wild relative.</title>
        <authorList>
            <person name="Barrera-Redondo J."/>
            <person name="Sanchez-de la Vega G."/>
            <person name="Aguirre-Liguori J.A."/>
            <person name="Castellanos-Morales G."/>
            <person name="Gutierrez-Guerrero Y.T."/>
            <person name="Aguirre-Dugua X."/>
            <person name="Aguirre-Planter E."/>
            <person name="Tenaillon M.I."/>
            <person name="Lira-Saade R."/>
            <person name="Eguiarte L.E."/>
        </authorList>
    </citation>
    <scope>NUCLEOTIDE SEQUENCE [LARGE SCALE GENOMIC DNA]</scope>
    <source>
        <strain evidence="1">JBR-2021</strain>
    </source>
</reference>
<keyword evidence="2" id="KW-1185">Reference proteome</keyword>
<gene>
    <name evidence="1" type="ORF">SDJN03_21120</name>
</gene>